<feature type="coiled-coil region" evidence="1">
    <location>
        <begin position="26"/>
        <end position="64"/>
    </location>
</feature>
<dbReference type="EMBL" id="FUWO01000017">
    <property type="protein sequence ID" value="SJZ76667.1"/>
    <property type="molecule type" value="Genomic_DNA"/>
</dbReference>
<evidence type="ECO:0000256" key="1">
    <source>
        <dbReference type="SAM" id="Coils"/>
    </source>
</evidence>
<proteinExistence type="predicted"/>
<dbReference type="AlphaFoldDB" id="A0A1T4NCB5"/>
<protein>
    <submittedName>
        <fullName evidence="2">Uncharacterized protein</fullName>
    </submittedName>
</protein>
<accession>A0A1T4NCB5</accession>
<keyword evidence="3" id="KW-1185">Reference proteome</keyword>
<dbReference type="Proteomes" id="UP000189941">
    <property type="component" value="Unassembled WGS sequence"/>
</dbReference>
<dbReference type="OrthoDB" id="9914810at2"/>
<reference evidence="3" key="1">
    <citation type="submission" date="2017-02" db="EMBL/GenBank/DDBJ databases">
        <authorList>
            <person name="Varghese N."/>
            <person name="Submissions S."/>
        </authorList>
    </citation>
    <scope>NUCLEOTIDE SEQUENCE [LARGE SCALE GENOMIC DNA]</scope>
    <source>
        <strain evidence="3">DSM 15739</strain>
    </source>
</reference>
<dbReference type="RefSeq" id="WP_078756407.1">
    <property type="nucleotide sequence ID" value="NZ_FUWO01000017.1"/>
</dbReference>
<sequence>MEIFLLILIYFWFINSRSKEKKFDIVKKLEVDEEKLSEKTKNAIEAAERSINQLKSSLKEAKTKETKNNRKRNLLEEFAIDSEMEQLFIEEDQSLMDELESDKNITLDNQSLNHESLEARNSKEESIEDYLTKDIDYFESLADDLIEDEEDTLQVEKKEQHQFKQHPYQRMLRSGTIKDAIVMSEIMKRPQDRK</sequence>
<dbReference type="STRING" id="1121925.SAMN02746011_01711"/>
<evidence type="ECO:0000313" key="2">
    <source>
        <dbReference type="EMBL" id="SJZ76667.1"/>
    </source>
</evidence>
<evidence type="ECO:0000313" key="3">
    <source>
        <dbReference type="Proteomes" id="UP000189941"/>
    </source>
</evidence>
<organism evidence="2 3">
    <name type="scientific">Globicatella sulfidifaciens DSM 15739</name>
    <dbReference type="NCBI Taxonomy" id="1121925"/>
    <lineage>
        <taxon>Bacteria</taxon>
        <taxon>Bacillati</taxon>
        <taxon>Bacillota</taxon>
        <taxon>Bacilli</taxon>
        <taxon>Lactobacillales</taxon>
        <taxon>Aerococcaceae</taxon>
        <taxon>Globicatella</taxon>
    </lineage>
</organism>
<gene>
    <name evidence="2" type="ORF">SAMN02746011_01711</name>
</gene>
<name>A0A1T4NCB5_9LACT</name>
<keyword evidence="1" id="KW-0175">Coiled coil</keyword>